<evidence type="ECO:0000256" key="3">
    <source>
        <dbReference type="ARBA" id="ARBA00022527"/>
    </source>
</evidence>
<name>A0AAD8GPI5_9APIA</name>
<dbReference type="InterPro" id="IPR001245">
    <property type="entry name" value="Ser-Thr/Tyr_kinase_cat_dom"/>
</dbReference>
<evidence type="ECO:0000256" key="9">
    <source>
        <dbReference type="ARBA" id="ARBA00023136"/>
    </source>
</evidence>
<evidence type="ECO:0000256" key="8">
    <source>
        <dbReference type="ARBA" id="ARBA00022989"/>
    </source>
</evidence>
<feature type="domain" description="Protein kinase" evidence="12">
    <location>
        <begin position="99"/>
        <end position="368"/>
    </location>
</feature>
<dbReference type="PANTHER" id="PTHR47982:SF54">
    <property type="entry name" value="PROTEIN KINASE SUPERFAMILY PROTEIN"/>
    <property type="match status" value="1"/>
</dbReference>
<keyword evidence="13" id="KW-0675">Receptor</keyword>
<dbReference type="EC" id="2.7.11.1" evidence="2"/>
<protein>
    <recommendedName>
        <fullName evidence="2">non-specific serine/threonine protein kinase</fullName>
        <ecNumber evidence="2">2.7.11.1</ecNumber>
    </recommendedName>
</protein>
<dbReference type="PANTHER" id="PTHR47982">
    <property type="entry name" value="PROLINE-RICH RECEPTOR-LIKE PROTEIN KINASE PERK4"/>
    <property type="match status" value="1"/>
</dbReference>
<dbReference type="GO" id="GO:0004674">
    <property type="term" value="F:protein serine/threonine kinase activity"/>
    <property type="evidence" value="ECO:0007669"/>
    <property type="project" value="UniProtKB-KW"/>
</dbReference>
<comment type="caution">
    <text evidence="13">The sequence shown here is derived from an EMBL/GenBank/DDBJ whole genome shotgun (WGS) entry which is preliminary data.</text>
</comment>
<reference evidence="13" key="2">
    <citation type="submission" date="2023-05" db="EMBL/GenBank/DDBJ databases">
        <authorList>
            <person name="Schelkunov M.I."/>
        </authorList>
    </citation>
    <scope>NUCLEOTIDE SEQUENCE</scope>
    <source>
        <strain evidence="13">Hsosn_3</strain>
        <tissue evidence="13">Leaf</tissue>
    </source>
</reference>
<evidence type="ECO:0000256" key="7">
    <source>
        <dbReference type="ARBA" id="ARBA00022840"/>
    </source>
</evidence>
<keyword evidence="5" id="KW-0812">Transmembrane</keyword>
<sequence length="395" mass="43740">MQLTFLSRRVHKSYTQLDNTSSELQQVQMFRSVAINVETILDRRKHLNKNSDTGSSDPSAIVEVKGRGLHSSSVTPPHMGPHEAREFRIEDLEQATNYFDEKNLIGCGRLGLVYKGLLQDGTIVAIKRRASVPQQEFVEEVAYWSGISHRNLASLLGYCQDCGYQMLVSEYLPNGSMCSHLYATGKDSASKLEFKQRLSIALGAAKGLCHLHSQQTPVVHSSFKTSNVMVDENFIAKVADAGVSRLLQKIEDAGPSHSARTNVFEDPETAQLGIYTEMSDVYSFGVFLLELLIGQEASHIDSFGSDGSILQWVETHLNSKDMMDHRLGGSFTTEGMKDFIRLTLRCMAPLGKGRPNMQMVVLELDRILEKEITLTTVTGEGSAQVTLGSQLFTAK</sequence>
<evidence type="ECO:0000256" key="10">
    <source>
        <dbReference type="ARBA" id="ARBA00047899"/>
    </source>
</evidence>
<dbReference type="AlphaFoldDB" id="A0AAD8GPI5"/>
<dbReference type="InterPro" id="IPR000719">
    <property type="entry name" value="Prot_kinase_dom"/>
</dbReference>
<dbReference type="Gene3D" id="1.10.510.10">
    <property type="entry name" value="Transferase(Phosphotransferase) domain 1"/>
    <property type="match status" value="1"/>
</dbReference>
<evidence type="ECO:0000256" key="1">
    <source>
        <dbReference type="ARBA" id="ARBA00004162"/>
    </source>
</evidence>
<keyword evidence="9" id="KW-0472">Membrane</keyword>
<keyword evidence="7" id="KW-0067">ATP-binding</keyword>
<dbReference type="Gene3D" id="3.30.200.20">
    <property type="entry name" value="Phosphorylase Kinase, domain 1"/>
    <property type="match status" value="1"/>
</dbReference>
<dbReference type="Proteomes" id="UP001237642">
    <property type="component" value="Unassembled WGS sequence"/>
</dbReference>
<evidence type="ECO:0000313" key="14">
    <source>
        <dbReference type="Proteomes" id="UP001237642"/>
    </source>
</evidence>
<evidence type="ECO:0000256" key="2">
    <source>
        <dbReference type="ARBA" id="ARBA00012513"/>
    </source>
</evidence>
<dbReference type="EMBL" id="JAUIZM010000022">
    <property type="protein sequence ID" value="KAK1351884.1"/>
    <property type="molecule type" value="Genomic_DNA"/>
</dbReference>
<keyword evidence="8" id="KW-1133">Transmembrane helix</keyword>
<dbReference type="InterPro" id="IPR047117">
    <property type="entry name" value="PERK1-13-like"/>
</dbReference>
<keyword evidence="3" id="KW-0723">Serine/threonine-protein kinase</keyword>
<accession>A0AAD8GPI5</accession>
<dbReference type="Pfam" id="PF07714">
    <property type="entry name" value="PK_Tyr_Ser-Thr"/>
    <property type="match status" value="1"/>
</dbReference>
<evidence type="ECO:0000256" key="11">
    <source>
        <dbReference type="ARBA" id="ARBA00048679"/>
    </source>
</evidence>
<comment type="catalytic activity">
    <reaction evidence="11">
        <text>L-seryl-[protein] + ATP = O-phospho-L-seryl-[protein] + ADP + H(+)</text>
        <dbReference type="Rhea" id="RHEA:17989"/>
        <dbReference type="Rhea" id="RHEA-COMP:9863"/>
        <dbReference type="Rhea" id="RHEA-COMP:11604"/>
        <dbReference type="ChEBI" id="CHEBI:15378"/>
        <dbReference type="ChEBI" id="CHEBI:29999"/>
        <dbReference type="ChEBI" id="CHEBI:30616"/>
        <dbReference type="ChEBI" id="CHEBI:83421"/>
        <dbReference type="ChEBI" id="CHEBI:456216"/>
        <dbReference type="EC" id="2.7.11.1"/>
    </reaction>
</comment>
<dbReference type="PROSITE" id="PS50011">
    <property type="entry name" value="PROTEIN_KINASE_DOM"/>
    <property type="match status" value="1"/>
</dbReference>
<proteinExistence type="predicted"/>
<dbReference type="GO" id="GO:0005886">
    <property type="term" value="C:plasma membrane"/>
    <property type="evidence" value="ECO:0007669"/>
    <property type="project" value="UniProtKB-SubCell"/>
</dbReference>
<evidence type="ECO:0000256" key="4">
    <source>
        <dbReference type="ARBA" id="ARBA00022679"/>
    </source>
</evidence>
<dbReference type="FunFam" id="1.10.510.10:FF:000430">
    <property type="entry name" value="Protein kinase superfamily protein"/>
    <property type="match status" value="1"/>
</dbReference>
<organism evidence="13 14">
    <name type="scientific">Heracleum sosnowskyi</name>
    <dbReference type="NCBI Taxonomy" id="360622"/>
    <lineage>
        <taxon>Eukaryota</taxon>
        <taxon>Viridiplantae</taxon>
        <taxon>Streptophyta</taxon>
        <taxon>Embryophyta</taxon>
        <taxon>Tracheophyta</taxon>
        <taxon>Spermatophyta</taxon>
        <taxon>Magnoliopsida</taxon>
        <taxon>eudicotyledons</taxon>
        <taxon>Gunneridae</taxon>
        <taxon>Pentapetalae</taxon>
        <taxon>asterids</taxon>
        <taxon>campanulids</taxon>
        <taxon>Apiales</taxon>
        <taxon>Apiaceae</taxon>
        <taxon>Apioideae</taxon>
        <taxon>apioid superclade</taxon>
        <taxon>Tordylieae</taxon>
        <taxon>Tordyliinae</taxon>
        <taxon>Heracleum</taxon>
    </lineage>
</organism>
<evidence type="ECO:0000256" key="5">
    <source>
        <dbReference type="ARBA" id="ARBA00022692"/>
    </source>
</evidence>
<dbReference type="InterPro" id="IPR011009">
    <property type="entry name" value="Kinase-like_dom_sf"/>
</dbReference>
<keyword evidence="4" id="KW-0808">Transferase</keyword>
<dbReference type="GO" id="GO:0005524">
    <property type="term" value="F:ATP binding"/>
    <property type="evidence" value="ECO:0007669"/>
    <property type="project" value="UniProtKB-KW"/>
</dbReference>
<keyword evidence="6" id="KW-0547">Nucleotide-binding</keyword>
<keyword evidence="14" id="KW-1185">Reference proteome</keyword>
<gene>
    <name evidence="13" type="ORF">POM88_053889</name>
</gene>
<evidence type="ECO:0000259" key="12">
    <source>
        <dbReference type="PROSITE" id="PS50011"/>
    </source>
</evidence>
<reference evidence="13" key="1">
    <citation type="submission" date="2023-02" db="EMBL/GenBank/DDBJ databases">
        <title>Genome of toxic invasive species Heracleum sosnowskyi carries increased number of genes despite the absence of recent whole-genome duplications.</title>
        <authorList>
            <person name="Schelkunov M."/>
            <person name="Shtratnikova V."/>
            <person name="Makarenko M."/>
            <person name="Klepikova A."/>
            <person name="Omelchenko D."/>
            <person name="Novikova G."/>
            <person name="Obukhova E."/>
            <person name="Bogdanov V."/>
            <person name="Penin A."/>
            <person name="Logacheva M."/>
        </authorList>
    </citation>
    <scope>NUCLEOTIDE SEQUENCE</scope>
    <source>
        <strain evidence="13">Hsosn_3</strain>
        <tissue evidence="13">Leaf</tissue>
    </source>
</reference>
<keyword evidence="13" id="KW-0418">Kinase</keyword>
<comment type="subcellular location">
    <subcellularLocation>
        <location evidence="1">Cell membrane</location>
        <topology evidence="1">Single-pass membrane protein</topology>
    </subcellularLocation>
</comment>
<evidence type="ECO:0000313" key="13">
    <source>
        <dbReference type="EMBL" id="KAK1351884.1"/>
    </source>
</evidence>
<comment type="catalytic activity">
    <reaction evidence="10">
        <text>L-threonyl-[protein] + ATP = O-phospho-L-threonyl-[protein] + ADP + H(+)</text>
        <dbReference type="Rhea" id="RHEA:46608"/>
        <dbReference type="Rhea" id="RHEA-COMP:11060"/>
        <dbReference type="Rhea" id="RHEA-COMP:11605"/>
        <dbReference type="ChEBI" id="CHEBI:15378"/>
        <dbReference type="ChEBI" id="CHEBI:30013"/>
        <dbReference type="ChEBI" id="CHEBI:30616"/>
        <dbReference type="ChEBI" id="CHEBI:61977"/>
        <dbReference type="ChEBI" id="CHEBI:456216"/>
        <dbReference type="EC" id="2.7.11.1"/>
    </reaction>
</comment>
<dbReference type="SUPFAM" id="SSF56112">
    <property type="entry name" value="Protein kinase-like (PK-like)"/>
    <property type="match status" value="1"/>
</dbReference>
<evidence type="ECO:0000256" key="6">
    <source>
        <dbReference type="ARBA" id="ARBA00022741"/>
    </source>
</evidence>